<dbReference type="InterPro" id="IPR006680">
    <property type="entry name" value="Amidohydro-rel"/>
</dbReference>
<dbReference type="GO" id="GO:0016831">
    <property type="term" value="F:carboxy-lyase activity"/>
    <property type="evidence" value="ECO:0007669"/>
    <property type="project" value="InterPro"/>
</dbReference>
<keyword evidence="1" id="KW-0456">Lyase</keyword>
<evidence type="ECO:0000259" key="2">
    <source>
        <dbReference type="Pfam" id="PF04909"/>
    </source>
</evidence>
<proteinExistence type="predicted"/>
<dbReference type="PANTHER" id="PTHR21240:SF28">
    <property type="entry name" value="ISO-OROTATE DECARBOXYLASE (EUROFUNG)"/>
    <property type="match status" value="1"/>
</dbReference>
<dbReference type="GO" id="GO:0016787">
    <property type="term" value="F:hydrolase activity"/>
    <property type="evidence" value="ECO:0007669"/>
    <property type="project" value="InterPro"/>
</dbReference>
<dbReference type="Gene3D" id="3.20.20.140">
    <property type="entry name" value="Metal-dependent hydrolases"/>
    <property type="match status" value="1"/>
</dbReference>
<reference evidence="3 4" key="1">
    <citation type="submission" date="2018-08" db="EMBL/GenBank/DDBJ databases">
        <title>Sequencing the genomes of 1000 actinobacteria strains.</title>
        <authorList>
            <person name="Klenk H.-P."/>
        </authorList>
    </citation>
    <scope>NUCLEOTIDE SEQUENCE [LARGE SCALE GENOMIC DNA]</scope>
    <source>
        <strain evidence="3 4">DSM 44099</strain>
    </source>
</reference>
<dbReference type="SUPFAM" id="SSF51556">
    <property type="entry name" value="Metallo-dependent hydrolases"/>
    <property type="match status" value="1"/>
</dbReference>
<dbReference type="GO" id="GO:0019748">
    <property type="term" value="P:secondary metabolic process"/>
    <property type="evidence" value="ECO:0007669"/>
    <property type="project" value="TreeGrafter"/>
</dbReference>
<evidence type="ECO:0000313" key="4">
    <source>
        <dbReference type="Proteomes" id="UP000256913"/>
    </source>
</evidence>
<dbReference type="OrthoDB" id="8673173at2"/>
<dbReference type="PANTHER" id="PTHR21240">
    <property type="entry name" value="2-AMINO-3-CARBOXYLMUCONATE-6-SEMIALDEHYDE DECARBOXYLASE"/>
    <property type="match status" value="1"/>
</dbReference>
<sequence>MTEPFPVIDTDVHPRTFAADPRIVAHLPERWQRYVAEYGPLHRPRSERPRHREFASRWDATTPDGQPPGSDPEFAATQLLDRYDISGALVNDIAGFVMAGAGGQPVELASAYCRAMNLHRRDLWLASDPRWYGSITIPYELPEAAVEEIRFCKEEMGDYNSRWKQVFLAPDNLRPAGHPSYWPIYEACEHYGLPVAFHVLAGHRITPSGSPNFYFEEHCDFALFNFPLIASLIFEGVFERFPRLKIVLVELAWSWAVPFAWRLDHAYRMNRRELSLPRLPSEYLADHVYYTTQPMEEPENDAWFDDILAQFEDSGMSRNLMYSSDYPHWDFDEPGALPKTLTDEQHRRILGQNASDLYGIDLRPGTGYTRM</sequence>
<name>A0A3D9ZM82_9ACTN</name>
<dbReference type="InterPro" id="IPR032465">
    <property type="entry name" value="ACMSD"/>
</dbReference>
<dbReference type="Proteomes" id="UP000256913">
    <property type="component" value="Unassembled WGS sequence"/>
</dbReference>
<comment type="caution">
    <text evidence="3">The sequence shown here is derived from an EMBL/GenBank/DDBJ whole genome shotgun (WGS) entry which is preliminary data.</text>
</comment>
<gene>
    <name evidence="3" type="ORF">DFJ67_4334</name>
</gene>
<dbReference type="RefSeq" id="WP_116069619.1">
    <property type="nucleotide sequence ID" value="NZ_BONB01000062.1"/>
</dbReference>
<organism evidence="3 4">
    <name type="scientific">Asanoa ferruginea</name>
    <dbReference type="NCBI Taxonomy" id="53367"/>
    <lineage>
        <taxon>Bacteria</taxon>
        <taxon>Bacillati</taxon>
        <taxon>Actinomycetota</taxon>
        <taxon>Actinomycetes</taxon>
        <taxon>Micromonosporales</taxon>
        <taxon>Micromonosporaceae</taxon>
        <taxon>Asanoa</taxon>
    </lineage>
</organism>
<evidence type="ECO:0000256" key="1">
    <source>
        <dbReference type="ARBA" id="ARBA00023239"/>
    </source>
</evidence>
<dbReference type="GO" id="GO:0005737">
    <property type="term" value="C:cytoplasm"/>
    <property type="evidence" value="ECO:0007669"/>
    <property type="project" value="TreeGrafter"/>
</dbReference>
<dbReference type="InterPro" id="IPR032466">
    <property type="entry name" value="Metal_Hydrolase"/>
</dbReference>
<keyword evidence="4" id="KW-1185">Reference proteome</keyword>
<evidence type="ECO:0000313" key="3">
    <source>
        <dbReference type="EMBL" id="REF98317.1"/>
    </source>
</evidence>
<dbReference type="AlphaFoldDB" id="A0A3D9ZM82"/>
<accession>A0A3D9ZM82</accession>
<feature type="domain" description="Amidohydrolase-related" evidence="2">
    <location>
        <begin position="8"/>
        <end position="360"/>
    </location>
</feature>
<dbReference type="Pfam" id="PF04909">
    <property type="entry name" value="Amidohydro_2"/>
    <property type="match status" value="1"/>
</dbReference>
<dbReference type="EMBL" id="QUMQ01000001">
    <property type="protein sequence ID" value="REF98317.1"/>
    <property type="molecule type" value="Genomic_DNA"/>
</dbReference>
<protein>
    <recommendedName>
        <fullName evidence="2">Amidohydrolase-related domain-containing protein</fullName>
    </recommendedName>
</protein>